<dbReference type="EMBL" id="CP040396">
    <property type="protein sequence ID" value="QCT02699.1"/>
    <property type="molecule type" value="Genomic_DNA"/>
</dbReference>
<dbReference type="PROSITE" id="PS50943">
    <property type="entry name" value="HTH_CROC1"/>
    <property type="match status" value="1"/>
</dbReference>
<reference evidence="2 3" key="1">
    <citation type="submission" date="2019-05" db="EMBL/GenBank/DDBJ databases">
        <authorList>
            <person name="Chen C."/>
        </authorList>
    </citation>
    <scope>NUCLEOTIDE SEQUENCE [LARGE SCALE GENOMIC DNA]</scope>
    <source>
        <strain evidence="2 3">HB172198</strain>
    </source>
</reference>
<dbReference type="KEGG" id="palo:E6C60_1984"/>
<dbReference type="OrthoDB" id="2883494at2"/>
<name>A0A4P8XQH8_9BACL</name>
<evidence type="ECO:0000313" key="3">
    <source>
        <dbReference type="Proteomes" id="UP000300879"/>
    </source>
</evidence>
<accession>A0A4P8XQH8</accession>
<dbReference type="Pfam" id="PF01381">
    <property type="entry name" value="HTH_3"/>
    <property type="match status" value="1"/>
</dbReference>
<dbReference type="InterPro" id="IPR001387">
    <property type="entry name" value="Cro/C1-type_HTH"/>
</dbReference>
<sequence length="87" mass="9741">MESAARTARIAKGMSIEEAARALSIPAGYLSQIENGKRHVSDQRAENIACLYEVEVSKIFSASRYVICEQQKKGGEESDERYADYQH</sequence>
<dbReference type="SMART" id="SM00530">
    <property type="entry name" value="HTH_XRE"/>
    <property type="match status" value="1"/>
</dbReference>
<dbReference type="GO" id="GO:0003677">
    <property type="term" value="F:DNA binding"/>
    <property type="evidence" value="ECO:0007669"/>
    <property type="project" value="InterPro"/>
</dbReference>
<protein>
    <submittedName>
        <fullName evidence="2">XRE family transcriptional regulator</fullName>
    </submittedName>
</protein>
<organism evidence="2 3">
    <name type="scientific">Paenibacillus algicola</name>
    <dbReference type="NCBI Taxonomy" id="2565926"/>
    <lineage>
        <taxon>Bacteria</taxon>
        <taxon>Bacillati</taxon>
        <taxon>Bacillota</taxon>
        <taxon>Bacilli</taxon>
        <taxon>Bacillales</taxon>
        <taxon>Paenibacillaceae</taxon>
        <taxon>Paenibacillus</taxon>
    </lineage>
</organism>
<evidence type="ECO:0000313" key="2">
    <source>
        <dbReference type="EMBL" id="QCT02699.1"/>
    </source>
</evidence>
<dbReference type="Proteomes" id="UP000300879">
    <property type="component" value="Chromosome"/>
</dbReference>
<dbReference type="CDD" id="cd00093">
    <property type="entry name" value="HTH_XRE"/>
    <property type="match status" value="1"/>
</dbReference>
<dbReference type="AlphaFoldDB" id="A0A4P8XQH8"/>
<keyword evidence="3" id="KW-1185">Reference proteome</keyword>
<feature type="domain" description="HTH cro/C1-type" evidence="1">
    <location>
        <begin position="6"/>
        <end position="59"/>
    </location>
</feature>
<proteinExistence type="predicted"/>
<dbReference type="SUPFAM" id="SSF47413">
    <property type="entry name" value="lambda repressor-like DNA-binding domains"/>
    <property type="match status" value="1"/>
</dbReference>
<gene>
    <name evidence="2" type="ORF">E6C60_1984</name>
</gene>
<dbReference type="Gene3D" id="1.10.260.40">
    <property type="entry name" value="lambda repressor-like DNA-binding domains"/>
    <property type="match status" value="1"/>
</dbReference>
<evidence type="ECO:0000259" key="1">
    <source>
        <dbReference type="PROSITE" id="PS50943"/>
    </source>
</evidence>
<dbReference type="InterPro" id="IPR010982">
    <property type="entry name" value="Lambda_DNA-bd_dom_sf"/>
</dbReference>